<dbReference type="GO" id="GO:0005524">
    <property type="term" value="F:ATP binding"/>
    <property type="evidence" value="ECO:0007669"/>
    <property type="project" value="InterPro"/>
</dbReference>
<evidence type="ECO:0000259" key="1">
    <source>
        <dbReference type="SMART" id="SM00382"/>
    </source>
</evidence>
<dbReference type="RefSeq" id="WP_025435180.1">
    <property type="nucleotide sequence ID" value="NZ_CP007452.1"/>
</dbReference>
<proteinExistence type="predicted"/>
<dbReference type="eggNOG" id="COG0572">
    <property type="taxonomic scope" value="Bacteria"/>
</dbReference>
<dbReference type="SMART" id="SM00382">
    <property type="entry name" value="AAA"/>
    <property type="match status" value="1"/>
</dbReference>
<organism evidence="2 3">
    <name type="scientific">Peptoclostridium acidaminophilum DSM 3953</name>
    <dbReference type="NCBI Taxonomy" id="1286171"/>
    <lineage>
        <taxon>Bacteria</taxon>
        <taxon>Bacillati</taxon>
        <taxon>Bacillota</taxon>
        <taxon>Clostridia</taxon>
        <taxon>Peptostreptococcales</taxon>
        <taxon>Peptoclostridiaceae</taxon>
        <taxon>Peptoclostridium</taxon>
    </lineage>
</organism>
<keyword evidence="2" id="KW-0808">Transferase</keyword>
<keyword evidence="2" id="KW-0418">Kinase</keyword>
<accession>W8TEC7</accession>
<dbReference type="PATRIC" id="fig|1286171.3.peg.806"/>
<dbReference type="InterPro" id="IPR006083">
    <property type="entry name" value="PRK/URK"/>
</dbReference>
<dbReference type="Gene3D" id="3.40.50.300">
    <property type="entry name" value="P-loop containing nucleotide triphosphate hydrolases"/>
    <property type="match status" value="1"/>
</dbReference>
<evidence type="ECO:0000313" key="3">
    <source>
        <dbReference type="Proteomes" id="UP000019591"/>
    </source>
</evidence>
<dbReference type="KEGG" id="eac:EAL2_c08580"/>
<protein>
    <submittedName>
        <fullName evidence="2">Phosphoribulokinase/uridine kinase</fullName>
    </submittedName>
</protein>
<dbReference type="HOGENOM" id="CLU_023775_1_0_9"/>
<evidence type="ECO:0000313" key="2">
    <source>
        <dbReference type="EMBL" id="AHM56158.1"/>
    </source>
</evidence>
<sequence>MAQIKVEILLEEKEYTSGATLLEVLENSEVPIKKPVLLAVVDNELKELTDCLEKSCKIKFLGLEDTDGMRTYMRSMSFIFIMACRDIIPSFKVSIDHTIGKGLYCRIAGSDHVSPEVVLKIEERMRELVEQDIPFEKIKTTTQEAINIFEKDGYIDKIELFKYRENPHVTIYKCADFSSYFYGYMVPSTGYLKTFMLKNCNGGIVIIGPDKDMPENVDKFEYKPKLAEVFKETQEWARIMDVDSVGELNGIIGNKEYPELIRTVEALHEKKIAKIADMIKCSPEKTRLVLISGPSSSGKTSFARRLLTQLRVNNINPVSISLDNYFVDREDTPLDDEGNYDFESINSIDLELFNEHIELLLSGAEVEMPHFNFKTGKREYIGDRFKIETDQPIIVEGIHALNRKLTSAIADTSKFKVYVSALTQLNLDEHNRIPTTDLRLIRRIVRDNHFRGNDALGTLRLWKSVRSGEENNIFPFQEEADIMFNSALVYELAVLKKYAQPLLGQITKEHEVYREAKRLLSFMQYFVPIEDELDIPPTSILREFIGGSRIVGM</sequence>
<dbReference type="Gene3D" id="3.30.980.10">
    <property type="entry name" value="Threonyl-trna Synthetase, Chain A, domain 2"/>
    <property type="match status" value="1"/>
</dbReference>
<dbReference type="InterPro" id="IPR003593">
    <property type="entry name" value="AAA+_ATPase"/>
</dbReference>
<dbReference type="SUPFAM" id="SSF52540">
    <property type="entry name" value="P-loop containing nucleoside triphosphate hydrolases"/>
    <property type="match status" value="1"/>
</dbReference>
<reference evidence="2 3" key="1">
    <citation type="journal article" date="2014" name="Genome Announc.">
        <title>Complete Genome Sequence of Amino Acid-Utilizing Eubacterium acidaminophilum al-2 (DSM 3953).</title>
        <authorList>
            <person name="Poehlein A."/>
            <person name="Andreesen J.R."/>
            <person name="Daniel R."/>
        </authorList>
    </citation>
    <scope>NUCLEOTIDE SEQUENCE [LARGE SCALE GENOMIC DNA]</scope>
    <source>
        <strain evidence="2 3">DSM 3953</strain>
    </source>
</reference>
<name>W8TEC7_PEPAC</name>
<dbReference type="STRING" id="1286171.EAL2_c08580"/>
<dbReference type="PANTHER" id="PTHR10285">
    <property type="entry name" value="URIDINE KINASE"/>
    <property type="match status" value="1"/>
</dbReference>
<dbReference type="Pfam" id="PF00485">
    <property type="entry name" value="PRK"/>
    <property type="match status" value="1"/>
</dbReference>
<gene>
    <name evidence="2" type="ORF">EAL2_c08580</name>
</gene>
<dbReference type="CDD" id="cd02028">
    <property type="entry name" value="UMPK_like"/>
    <property type="match status" value="1"/>
</dbReference>
<dbReference type="InterPro" id="IPR018163">
    <property type="entry name" value="Thr/Ala-tRNA-synth_IIc_edit"/>
</dbReference>
<dbReference type="Proteomes" id="UP000019591">
    <property type="component" value="Chromosome"/>
</dbReference>
<dbReference type="AlphaFoldDB" id="W8TEC7"/>
<dbReference type="InterPro" id="IPR027417">
    <property type="entry name" value="P-loop_NTPase"/>
</dbReference>
<dbReference type="OrthoDB" id="9764644at2"/>
<keyword evidence="3" id="KW-1185">Reference proteome</keyword>
<feature type="domain" description="AAA+ ATPase" evidence="1">
    <location>
        <begin position="285"/>
        <end position="446"/>
    </location>
</feature>
<dbReference type="EMBL" id="CP007452">
    <property type="protein sequence ID" value="AHM56158.1"/>
    <property type="molecule type" value="Genomic_DNA"/>
</dbReference>
<dbReference type="SUPFAM" id="SSF55186">
    <property type="entry name" value="ThrRS/AlaRS common domain"/>
    <property type="match status" value="1"/>
</dbReference>
<dbReference type="GO" id="GO:0016301">
    <property type="term" value="F:kinase activity"/>
    <property type="evidence" value="ECO:0007669"/>
    <property type="project" value="UniProtKB-KW"/>
</dbReference>